<dbReference type="AlphaFoldDB" id="A0A423ST85"/>
<dbReference type="Proteomes" id="UP000283509">
    <property type="component" value="Unassembled WGS sequence"/>
</dbReference>
<keyword evidence="1" id="KW-0732">Signal</keyword>
<organism evidence="2 3">
    <name type="scientific">Penaeus vannamei</name>
    <name type="common">Whiteleg shrimp</name>
    <name type="synonym">Litopenaeus vannamei</name>
    <dbReference type="NCBI Taxonomy" id="6689"/>
    <lineage>
        <taxon>Eukaryota</taxon>
        <taxon>Metazoa</taxon>
        <taxon>Ecdysozoa</taxon>
        <taxon>Arthropoda</taxon>
        <taxon>Crustacea</taxon>
        <taxon>Multicrustacea</taxon>
        <taxon>Malacostraca</taxon>
        <taxon>Eumalacostraca</taxon>
        <taxon>Eucarida</taxon>
        <taxon>Decapoda</taxon>
        <taxon>Dendrobranchiata</taxon>
        <taxon>Penaeoidea</taxon>
        <taxon>Penaeidae</taxon>
        <taxon>Penaeus</taxon>
    </lineage>
</organism>
<evidence type="ECO:0000256" key="1">
    <source>
        <dbReference type="SAM" id="SignalP"/>
    </source>
</evidence>
<feature type="chain" id="PRO_5019558116" evidence="1">
    <location>
        <begin position="19"/>
        <end position="160"/>
    </location>
</feature>
<gene>
    <name evidence="2" type="ORF">C7M84_014519</name>
</gene>
<dbReference type="OrthoDB" id="6376464at2759"/>
<feature type="signal peptide" evidence="1">
    <location>
        <begin position="1"/>
        <end position="18"/>
    </location>
</feature>
<dbReference type="EMBL" id="QCYY01002813">
    <property type="protein sequence ID" value="ROT67406.1"/>
    <property type="molecule type" value="Genomic_DNA"/>
</dbReference>
<protein>
    <submittedName>
        <fullName evidence="2">Uncharacterized protein</fullName>
    </submittedName>
</protein>
<comment type="caution">
    <text evidence="2">The sequence shown here is derived from an EMBL/GenBank/DDBJ whole genome shotgun (WGS) entry which is preliminary data.</text>
</comment>
<name>A0A423ST85_PENVA</name>
<keyword evidence="3" id="KW-1185">Reference proteome</keyword>
<sequence length="160" mass="17532">MFLASALALLLLAGNTRAEGDRQPEESPSNSERSEVKEKLFFLASSTTYTVNAISSFTTVIPFTCFVSNTNACQGRKLRRMKSISGDFDKLLDKTSLDSSAAPELTLEKDTAHLGDTRKFFVVWRSTTTTHTVTSTSYNRAITVSASAYCTYVGFAEPLC</sequence>
<reference evidence="2 3" key="1">
    <citation type="submission" date="2018-04" db="EMBL/GenBank/DDBJ databases">
        <authorList>
            <person name="Zhang X."/>
            <person name="Yuan J."/>
            <person name="Li F."/>
            <person name="Xiang J."/>
        </authorList>
    </citation>
    <scope>NUCLEOTIDE SEQUENCE [LARGE SCALE GENOMIC DNA]</scope>
    <source>
        <tissue evidence="2">Muscle</tissue>
    </source>
</reference>
<evidence type="ECO:0000313" key="2">
    <source>
        <dbReference type="EMBL" id="ROT67406.1"/>
    </source>
</evidence>
<proteinExistence type="predicted"/>
<accession>A0A423ST85</accession>
<evidence type="ECO:0000313" key="3">
    <source>
        <dbReference type="Proteomes" id="UP000283509"/>
    </source>
</evidence>
<reference evidence="2 3" key="2">
    <citation type="submission" date="2019-01" db="EMBL/GenBank/DDBJ databases">
        <title>The decoding of complex shrimp genome reveals the adaptation for benthos swimmer, frequently molting mechanism and breeding impact on genome.</title>
        <authorList>
            <person name="Sun Y."/>
            <person name="Gao Y."/>
            <person name="Yu Y."/>
        </authorList>
    </citation>
    <scope>NUCLEOTIDE SEQUENCE [LARGE SCALE GENOMIC DNA]</scope>
    <source>
        <tissue evidence="2">Muscle</tissue>
    </source>
</reference>